<evidence type="ECO:0000313" key="3">
    <source>
        <dbReference type="Proteomes" id="UP001164472"/>
    </source>
</evidence>
<evidence type="ECO:0000313" key="2">
    <source>
        <dbReference type="EMBL" id="UZW75775.1"/>
    </source>
</evidence>
<keyword evidence="3" id="KW-1185">Reference proteome</keyword>
<dbReference type="Gene3D" id="3.40.250.10">
    <property type="entry name" value="Rhodanese-like domain"/>
    <property type="match status" value="1"/>
</dbReference>
<dbReference type="RefSeq" id="WP_251810402.1">
    <property type="nucleotide sequence ID" value="NZ_CP101527.1"/>
</dbReference>
<dbReference type="PANTHER" id="PTHR43031:SF1">
    <property type="entry name" value="PYRIDINE NUCLEOTIDE-DISULPHIDE OXIDOREDUCTASE"/>
    <property type="match status" value="1"/>
</dbReference>
<sequence length="118" mass="13076">MIKQLSDIVAEAKIGEHCLTVAESVKLIGKCEKPLLIDVREPAEHNLDSVEGFINIPRGVLEMKMPELCDDENRCILLHCGTGGRAALSAKALRNMGYKNVHLISASFEEIKRHFHGL</sequence>
<dbReference type="PANTHER" id="PTHR43031">
    <property type="entry name" value="FAD-DEPENDENT OXIDOREDUCTASE"/>
    <property type="match status" value="1"/>
</dbReference>
<name>A0A9E8HK23_9ALTE</name>
<accession>A0A9E8HK23</accession>
<dbReference type="Pfam" id="PF00581">
    <property type="entry name" value="Rhodanese"/>
    <property type="match status" value="1"/>
</dbReference>
<dbReference type="Proteomes" id="UP001164472">
    <property type="component" value="Chromosome"/>
</dbReference>
<organism evidence="2 3">
    <name type="scientific">Alkalimarinus sediminis</name>
    <dbReference type="NCBI Taxonomy" id="1632866"/>
    <lineage>
        <taxon>Bacteria</taxon>
        <taxon>Pseudomonadati</taxon>
        <taxon>Pseudomonadota</taxon>
        <taxon>Gammaproteobacteria</taxon>
        <taxon>Alteromonadales</taxon>
        <taxon>Alteromonadaceae</taxon>
        <taxon>Alkalimarinus</taxon>
    </lineage>
</organism>
<dbReference type="PROSITE" id="PS50206">
    <property type="entry name" value="RHODANESE_3"/>
    <property type="match status" value="1"/>
</dbReference>
<dbReference type="InterPro" id="IPR036873">
    <property type="entry name" value="Rhodanese-like_dom_sf"/>
</dbReference>
<dbReference type="SUPFAM" id="SSF52821">
    <property type="entry name" value="Rhodanese/Cell cycle control phosphatase"/>
    <property type="match status" value="1"/>
</dbReference>
<protein>
    <submittedName>
        <fullName evidence="2">Rhodanese-like domain-containing protein</fullName>
    </submittedName>
</protein>
<dbReference type="InterPro" id="IPR001763">
    <property type="entry name" value="Rhodanese-like_dom"/>
</dbReference>
<feature type="domain" description="Rhodanese" evidence="1">
    <location>
        <begin position="30"/>
        <end position="116"/>
    </location>
</feature>
<dbReference type="KEGG" id="asem:NNL22_04090"/>
<gene>
    <name evidence="2" type="ORF">NNL22_04090</name>
</gene>
<dbReference type="SMART" id="SM00450">
    <property type="entry name" value="RHOD"/>
    <property type="match status" value="1"/>
</dbReference>
<dbReference type="EMBL" id="CP101527">
    <property type="protein sequence ID" value="UZW75775.1"/>
    <property type="molecule type" value="Genomic_DNA"/>
</dbReference>
<dbReference type="AlphaFoldDB" id="A0A9E8HK23"/>
<proteinExistence type="predicted"/>
<dbReference type="CDD" id="cd00158">
    <property type="entry name" value="RHOD"/>
    <property type="match status" value="1"/>
</dbReference>
<reference evidence="2" key="1">
    <citation type="submission" date="2022-07" db="EMBL/GenBank/DDBJ databases">
        <title>Alkalimarinus sp. nov., isolated from gut of a Alitta virens.</title>
        <authorList>
            <person name="Yang A.I."/>
            <person name="Shin N.-R."/>
        </authorList>
    </citation>
    <scope>NUCLEOTIDE SEQUENCE</scope>
    <source>
        <strain evidence="2">FA028</strain>
    </source>
</reference>
<evidence type="ECO:0000259" key="1">
    <source>
        <dbReference type="PROSITE" id="PS50206"/>
    </source>
</evidence>
<dbReference type="InterPro" id="IPR050229">
    <property type="entry name" value="GlpE_sulfurtransferase"/>
</dbReference>